<dbReference type="PANTHER" id="PTHR47348">
    <property type="entry name" value="MEIOTICALLY UP-REGULATED GENE 190 PROTEIN"/>
    <property type="match status" value="1"/>
</dbReference>
<dbReference type="Gene3D" id="2.60.40.150">
    <property type="entry name" value="C2 domain"/>
    <property type="match status" value="2"/>
</dbReference>
<dbReference type="PROSITE" id="PS50004">
    <property type="entry name" value="C2"/>
    <property type="match status" value="2"/>
</dbReference>
<dbReference type="SUPFAM" id="SSF49562">
    <property type="entry name" value="C2 domain (Calcium/lipid-binding domain, CaLB)"/>
    <property type="match status" value="2"/>
</dbReference>
<keyword evidence="6" id="KW-0256">Endoplasmic reticulum</keyword>
<keyword evidence="9" id="KW-0446">Lipid-binding</keyword>
<dbReference type="PROSITE" id="PS51847">
    <property type="entry name" value="SMP"/>
    <property type="match status" value="1"/>
</dbReference>
<comment type="caution">
    <text evidence="15">The sequence shown here is derived from an EMBL/GenBank/DDBJ whole genome shotgun (WGS) entry which is preliminary data.</text>
</comment>
<evidence type="ECO:0000256" key="8">
    <source>
        <dbReference type="ARBA" id="ARBA00023055"/>
    </source>
</evidence>
<keyword evidence="8" id="KW-0445">Lipid transport</keyword>
<feature type="region of interest" description="Disordered" evidence="11">
    <location>
        <begin position="305"/>
        <end position="335"/>
    </location>
</feature>
<dbReference type="CDD" id="cd04052">
    <property type="entry name" value="C2B_Tricalbin-like"/>
    <property type="match status" value="1"/>
</dbReference>
<dbReference type="SMART" id="SM00239">
    <property type="entry name" value="C2"/>
    <property type="match status" value="2"/>
</dbReference>
<dbReference type="GO" id="GO:0006869">
    <property type="term" value="P:lipid transport"/>
    <property type="evidence" value="ECO:0007669"/>
    <property type="project" value="UniProtKB-KW"/>
</dbReference>
<evidence type="ECO:0000259" key="13">
    <source>
        <dbReference type="PROSITE" id="PS50004"/>
    </source>
</evidence>
<dbReference type="InterPro" id="IPR000008">
    <property type="entry name" value="C2_dom"/>
</dbReference>
<dbReference type="GO" id="GO:0005789">
    <property type="term" value="C:endoplasmic reticulum membrane"/>
    <property type="evidence" value="ECO:0007669"/>
    <property type="project" value="UniProtKB-SubCell"/>
</dbReference>
<feature type="region of interest" description="Disordered" evidence="11">
    <location>
        <begin position="28"/>
        <end position="53"/>
    </location>
</feature>
<evidence type="ECO:0000256" key="6">
    <source>
        <dbReference type="ARBA" id="ARBA00022824"/>
    </source>
</evidence>
<comment type="subcellular location">
    <subcellularLocation>
        <location evidence="1">Endoplasmic reticulum membrane</location>
    </subcellularLocation>
</comment>
<reference evidence="15 16" key="1">
    <citation type="submission" date="2018-05" db="EMBL/GenBank/DDBJ databases">
        <title>Genome sequencing and assembly of the regulated plant pathogen Lachnellula willkommii and related sister species for the development of diagnostic species identification markers.</title>
        <authorList>
            <person name="Giroux E."/>
            <person name="Bilodeau G."/>
        </authorList>
    </citation>
    <scope>NUCLEOTIDE SEQUENCE [LARGE SCALE GENOMIC DNA]</scope>
    <source>
        <strain evidence="15 16">CBS 172.35</strain>
    </source>
</reference>
<dbReference type="Pfam" id="PF25331">
    <property type="entry name" value="C2_Mug190_3rd"/>
    <property type="match status" value="1"/>
</dbReference>
<evidence type="ECO:0000256" key="7">
    <source>
        <dbReference type="ARBA" id="ARBA00022989"/>
    </source>
</evidence>
<feature type="compositionally biased region" description="Polar residues" evidence="11">
    <location>
        <begin position="1089"/>
        <end position="1104"/>
    </location>
</feature>
<keyword evidence="16" id="KW-1185">Reference proteome</keyword>
<dbReference type="InterPro" id="IPR037765">
    <property type="entry name" value="C2B_Tricalbin"/>
</dbReference>
<feature type="region of interest" description="Disordered" evidence="11">
    <location>
        <begin position="83"/>
        <end position="110"/>
    </location>
</feature>
<dbReference type="InterPro" id="IPR057349">
    <property type="entry name" value="C2_Mug190_3rd"/>
</dbReference>
<sequence>MPPYSARNKVPTIQKLATELSQRLNLQNADASKAASGADSEKIKAAKAASRRKVIDPTTKTEVVIQDVDGDFEQSIRKPKITIPKANMNPEHAPQANSLPGVPLPHLPEGSGEEYRATLDDLAPPEANPDKTQDYLHHSKNHEVIYHPLPIADIKRSFSALEGAVQQSSAVVIIGIIALNWLFVHNGWKGLIASLFAGIIVSCGIHLWLRGVQESANAINWDAERKRAKAATESLVPESVEWMNSLVGIVWGLINPEMFASMADTLEDVMQASVPPSLIQNVRVSSIGLGDQPIKVLSLRALPSAEEDEGAKSNHESQEDRDKKKEERELEGETDENSKYYNLELSFAYSAIPATGVIGKAKNLHLEVIFYLGVPGLIGIPLPIFVELNGIIGTVRLRFQLTPDPPFLKNVTFTFMGLPKISASAVPLTSKGINVLDLPLISGFINSSIAAALDIYVAPKSLIMDVSKLIQGDAIKKETDATGLIYIKIKRAEGISAQDRSGKSDPFITLAFSEFGKPMYCTRIIEQDLNPSWNEQTCLLIYQDQLTSGEKLSVELWDSDMITADDVVGKVDFDLRDLIKNYANTITERSDALHDEKGEPLAGKLFWDIGYFPRSSFRKSLKTDGKDVSVPEEIRHMPEFADDKGTVTTNQEAEVTTTPPDPSLPTGICSILIHQVDNLEVERPSGSFGSYKPWTPAQITGENTDEEHHDLPSSYCTILQNDELVFKTRTKVKSSTPIFNAQAERFVRDWRTAVFTVTCWNSVHREHDSILGACTLKLSEIMQTSSQKTGIYALDGGMGYGRIMISVLFRSVDLQLPKNLLGWDLGSFEILGERVSVENDESGYLSSSRIVVHTDVGKSSISRRWIEKDQAGASWNLQRIREGSNDLQKHRLLIPVRRRYQAPVKIEFFNQSSRKPVAYAVYWLCDLVDNTETVLSLPVYKTPMPKQMVQNYISNIDRDKIESEKIGTIKMTVRFKMGMDDSHQQWLTTNDDRESYESWLCSVAEGYRSRIVKRETPGGVKDVLSSPSISSPSTADDDDAQDGDGDEKGPVTRVPREVPGFEKEIDDYHETTADEQWKGTFGHELEEYASNQPSIYSDDSSSLGVQEDLTDSEIEDEELKKRRQKQDQGAAKAELHRKHRGKMNIKAVRHMKFLKDEAKVAGHKLKNRFSMKGREPGVETEL</sequence>
<evidence type="ECO:0000313" key="16">
    <source>
        <dbReference type="Proteomes" id="UP000315522"/>
    </source>
</evidence>
<dbReference type="GO" id="GO:0061817">
    <property type="term" value="P:endoplasmic reticulum-plasma membrane tethering"/>
    <property type="evidence" value="ECO:0007669"/>
    <property type="project" value="InterPro"/>
</dbReference>
<keyword evidence="5" id="KW-0677">Repeat</keyword>
<evidence type="ECO:0000256" key="9">
    <source>
        <dbReference type="ARBA" id="ARBA00023121"/>
    </source>
</evidence>
<dbReference type="AlphaFoldDB" id="A0A559MLN1"/>
<dbReference type="GO" id="GO:0008289">
    <property type="term" value="F:lipid binding"/>
    <property type="evidence" value="ECO:0007669"/>
    <property type="project" value="UniProtKB-KW"/>
</dbReference>
<evidence type="ECO:0000256" key="12">
    <source>
        <dbReference type="SAM" id="Phobius"/>
    </source>
</evidence>
<evidence type="ECO:0000256" key="5">
    <source>
        <dbReference type="ARBA" id="ARBA00022737"/>
    </source>
</evidence>
<feature type="domain" description="SMP-LTD" evidence="14">
    <location>
        <begin position="236"/>
        <end position="467"/>
    </location>
</feature>
<evidence type="ECO:0000259" key="14">
    <source>
        <dbReference type="PROSITE" id="PS51847"/>
    </source>
</evidence>
<keyword evidence="3" id="KW-0597">Phosphoprotein</keyword>
<evidence type="ECO:0000256" key="2">
    <source>
        <dbReference type="ARBA" id="ARBA00022448"/>
    </source>
</evidence>
<dbReference type="PANTHER" id="PTHR47348:SF3">
    <property type="entry name" value="MEIOTICALLY UP-REGULATED GENE 190 PROTEIN"/>
    <property type="match status" value="1"/>
</dbReference>
<evidence type="ECO:0000256" key="11">
    <source>
        <dbReference type="SAM" id="MobiDB-lite"/>
    </source>
</evidence>
<keyword evidence="4 12" id="KW-0812">Transmembrane</keyword>
<feature type="compositionally biased region" description="Low complexity" evidence="11">
    <location>
        <begin position="29"/>
        <end position="38"/>
    </location>
</feature>
<feature type="domain" description="C2" evidence="13">
    <location>
        <begin position="465"/>
        <end position="590"/>
    </location>
</feature>
<evidence type="ECO:0000256" key="3">
    <source>
        <dbReference type="ARBA" id="ARBA00022553"/>
    </source>
</evidence>
<evidence type="ECO:0000256" key="4">
    <source>
        <dbReference type="ARBA" id="ARBA00022692"/>
    </source>
</evidence>
<feature type="transmembrane region" description="Helical" evidence="12">
    <location>
        <begin position="190"/>
        <end position="209"/>
    </location>
</feature>
<feature type="compositionally biased region" description="Acidic residues" evidence="11">
    <location>
        <begin position="1108"/>
        <end position="1117"/>
    </location>
</feature>
<dbReference type="EMBL" id="QGML01000072">
    <property type="protein sequence ID" value="TVY93841.1"/>
    <property type="molecule type" value="Genomic_DNA"/>
</dbReference>
<keyword evidence="2" id="KW-0813">Transport</keyword>
<dbReference type="InterPro" id="IPR035892">
    <property type="entry name" value="C2_domain_sf"/>
</dbReference>
<feature type="transmembrane region" description="Helical" evidence="12">
    <location>
        <begin position="164"/>
        <end position="184"/>
    </location>
</feature>
<name>A0A559MLN1_9HELO</name>
<evidence type="ECO:0000256" key="10">
    <source>
        <dbReference type="ARBA" id="ARBA00023136"/>
    </source>
</evidence>
<feature type="region of interest" description="Disordered" evidence="11">
    <location>
        <begin position="1084"/>
        <end position="1141"/>
    </location>
</feature>
<protein>
    <submittedName>
        <fullName evidence="15">Meiotically up-regulated protein</fullName>
    </submittedName>
</protein>
<dbReference type="CDD" id="cd21676">
    <property type="entry name" value="SMP_Mug190"/>
    <property type="match status" value="1"/>
</dbReference>
<keyword evidence="7 12" id="KW-1133">Transmembrane helix</keyword>
<feature type="domain" description="C2" evidence="13">
    <location>
        <begin position="649"/>
        <end position="792"/>
    </location>
</feature>
<accession>A0A559MLN1</accession>
<feature type="compositionally biased region" description="Acidic residues" evidence="11">
    <location>
        <begin position="1035"/>
        <end position="1045"/>
    </location>
</feature>
<dbReference type="Pfam" id="PF25669">
    <property type="entry name" value="SMP_MUG190-like"/>
    <property type="match status" value="1"/>
</dbReference>
<feature type="compositionally biased region" description="Low complexity" evidence="11">
    <location>
        <begin position="1025"/>
        <end position="1034"/>
    </location>
</feature>
<keyword evidence="10 12" id="KW-0472">Membrane</keyword>
<evidence type="ECO:0000313" key="15">
    <source>
        <dbReference type="EMBL" id="TVY93841.1"/>
    </source>
</evidence>
<dbReference type="InterPro" id="IPR031468">
    <property type="entry name" value="SMP_LBD"/>
</dbReference>
<evidence type="ECO:0000256" key="1">
    <source>
        <dbReference type="ARBA" id="ARBA00004586"/>
    </source>
</evidence>
<feature type="region of interest" description="Disordered" evidence="11">
    <location>
        <begin position="1018"/>
        <end position="1068"/>
    </location>
</feature>
<feature type="compositionally biased region" description="Basic and acidic residues" evidence="11">
    <location>
        <begin position="310"/>
        <end position="328"/>
    </location>
</feature>
<feature type="compositionally biased region" description="Basic and acidic residues" evidence="11">
    <location>
        <begin position="1046"/>
        <end position="1068"/>
    </location>
</feature>
<proteinExistence type="predicted"/>
<dbReference type="Pfam" id="PF00168">
    <property type="entry name" value="C2"/>
    <property type="match status" value="2"/>
</dbReference>
<organism evidence="15 16">
    <name type="scientific">Lachnellula willkommii</name>
    <dbReference type="NCBI Taxonomy" id="215461"/>
    <lineage>
        <taxon>Eukaryota</taxon>
        <taxon>Fungi</taxon>
        <taxon>Dikarya</taxon>
        <taxon>Ascomycota</taxon>
        <taxon>Pezizomycotina</taxon>
        <taxon>Leotiomycetes</taxon>
        <taxon>Helotiales</taxon>
        <taxon>Lachnaceae</taxon>
        <taxon>Lachnellula</taxon>
    </lineage>
</organism>
<gene>
    <name evidence="15" type="primary">mug190_0</name>
    <name evidence="15" type="ORF">LAWI1_G000845</name>
</gene>
<dbReference type="Proteomes" id="UP000315522">
    <property type="component" value="Unassembled WGS sequence"/>
</dbReference>